<dbReference type="Proteomes" id="UP000663889">
    <property type="component" value="Unassembled WGS sequence"/>
</dbReference>
<name>A0A814KYA1_9BILA</name>
<evidence type="ECO:0000313" key="3">
    <source>
        <dbReference type="Proteomes" id="UP000663889"/>
    </source>
</evidence>
<evidence type="ECO:0000256" key="1">
    <source>
        <dbReference type="SAM" id="MobiDB-lite"/>
    </source>
</evidence>
<sequence length="749" mass="87861">MGNCIGKKSDVQNKHRKHNSSKIVSNSKLHRNNQLNIKSTLPLSLKQTNNRFCRLSNVKESNILFNNNDESEKQIIQYSSSLTTLSNEQLLCSDTLPTLSPVQLSIQCKKFKSNNNVIDFSETNIAYPITLIQNEQDTTMEYVSSEETEINNNNKEEVQTFTQEIILESVGTSPSPTLSDSSFSSLSCNTTSFSSQDRLILSSSCSSTEINPILSSYQLTNSNRFHSLSYNEQIYFDNQSTNEIFSTILPVSFSHCKNDLFLSEFHKNTISHNCKTLSSVIDDIVQQEFIRIHRRTKTILIEHKQFECINLKDLKKFDTPSLIFDEDKKLVYITKYSRWNELKSITYNTKDVPRILSSCDNCSLVLSGSKLNNYLHSYLLANTTYNLVQICFNEINNNHIFGYISQKHSNQIQQTIINCSKLNYSYDLDVDYTSFYFVLHIQSWPQEIRSIYEQRKRFWPLNIENLFHNTCFIRFNDNEQEIFTNDKCFTCEKILLSPSNSSWSYIYSAIEAQLVHTMSDGHIRFASILWNYLNCKTQGQFPFVIFKHTIFYFFERYSSDSFITSDLFSHVHHFIDYLLNCLETKSIPHYFNSNYNLYNENISIILINLISIKMTYLDLKNYSIYILPKSSLYLYHLIYLIQFQMNFLQYYHSLKINLTQTIIDTHEHVIEQLSYGTKVYKKQLDSIIAIKSHRPLTLDCLYRYQEKNVQIILDYLPLLREKEPSLHIHLLWSIFIQYFNSLFDDLFIS</sequence>
<dbReference type="EMBL" id="CAJNOU010000647">
    <property type="protein sequence ID" value="CAF1056067.1"/>
    <property type="molecule type" value="Genomic_DNA"/>
</dbReference>
<dbReference type="Gene3D" id="1.10.1410.40">
    <property type="match status" value="1"/>
</dbReference>
<feature type="region of interest" description="Disordered" evidence="1">
    <location>
        <begin position="1"/>
        <end position="29"/>
    </location>
</feature>
<dbReference type="AlphaFoldDB" id="A0A814KYA1"/>
<proteinExistence type="predicted"/>
<evidence type="ECO:0000313" key="2">
    <source>
        <dbReference type="EMBL" id="CAF1056067.1"/>
    </source>
</evidence>
<accession>A0A814KYA1</accession>
<protein>
    <submittedName>
        <fullName evidence="2">Uncharacterized protein</fullName>
    </submittedName>
</protein>
<reference evidence="2" key="1">
    <citation type="submission" date="2021-02" db="EMBL/GenBank/DDBJ databases">
        <authorList>
            <person name="Nowell W R."/>
        </authorList>
    </citation>
    <scope>NUCLEOTIDE SEQUENCE</scope>
</reference>
<comment type="caution">
    <text evidence="2">The sequence shown here is derived from an EMBL/GenBank/DDBJ whole genome shotgun (WGS) entry which is preliminary data.</text>
</comment>
<organism evidence="2 3">
    <name type="scientific">Rotaria sordida</name>
    <dbReference type="NCBI Taxonomy" id="392033"/>
    <lineage>
        <taxon>Eukaryota</taxon>
        <taxon>Metazoa</taxon>
        <taxon>Spiralia</taxon>
        <taxon>Gnathifera</taxon>
        <taxon>Rotifera</taxon>
        <taxon>Eurotatoria</taxon>
        <taxon>Bdelloidea</taxon>
        <taxon>Philodinida</taxon>
        <taxon>Philodinidae</taxon>
        <taxon>Rotaria</taxon>
    </lineage>
</organism>
<gene>
    <name evidence="2" type="ORF">SEV965_LOCUS13598</name>
</gene>